<dbReference type="EnsemblMetazoa" id="GPPI016177-RA">
    <property type="protein sequence ID" value="GPPI016177-PA"/>
    <property type="gene ID" value="GPPI016177"/>
</dbReference>
<comment type="similarity">
    <text evidence="3">Belongs to the BRAT1 family.</text>
</comment>
<dbReference type="PANTHER" id="PTHR21331:SF2">
    <property type="entry name" value="BRCA1-ASSOCIATED ATM ACTIVATOR 1"/>
    <property type="match status" value="1"/>
</dbReference>
<name>A0A1B0B1V7_9MUSC</name>
<reference evidence="5" key="1">
    <citation type="submission" date="2015-01" db="EMBL/GenBank/DDBJ databases">
        <authorList>
            <person name="Aksoy S."/>
            <person name="Warren W."/>
            <person name="Wilson R.K."/>
        </authorList>
    </citation>
    <scope>NUCLEOTIDE SEQUENCE [LARGE SCALE GENOMIC DNA]</scope>
    <source>
        <strain evidence="5">IAEA</strain>
    </source>
</reference>
<dbReference type="AlphaFoldDB" id="A0A1B0B1V7"/>
<proteinExistence type="inferred from homology"/>
<dbReference type="Gene3D" id="1.25.10.10">
    <property type="entry name" value="Leucine-rich Repeat Variant"/>
    <property type="match status" value="1"/>
</dbReference>
<dbReference type="GO" id="GO:0005737">
    <property type="term" value="C:cytoplasm"/>
    <property type="evidence" value="ECO:0007669"/>
    <property type="project" value="UniProtKB-SubCell"/>
</dbReference>
<evidence type="ECO:0000313" key="4">
    <source>
        <dbReference type="EnsemblMetazoa" id="GPPI016177-PA"/>
    </source>
</evidence>
<reference evidence="4" key="2">
    <citation type="submission" date="2020-05" db="UniProtKB">
        <authorList>
            <consortium name="EnsemblMetazoa"/>
        </authorList>
    </citation>
    <scope>IDENTIFICATION</scope>
    <source>
        <strain evidence="4">IAEA</strain>
    </source>
</reference>
<comment type="subcellular location">
    <subcellularLocation>
        <location evidence="1">Cytoplasm</location>
    </subcellularLocation>
</comment>
<protein>
    <submittedName>
        <fullName evidence="4">Uncharacterized protein</fullName>
    </submittedName>
</protein>
<dbReference type="GO" id="GO:0008283">
    <property type="term" value="P:cell population proliferation"/>
    <property type="evidence" value="ECO:0007669"/>
    <property type="project" value="InterPro"/>
</dbReference>
<evidence type="ECO:0000256" key="2">
    <source>
        <dbReference type="ARBA" id="ARBA00022490"/>
    </source>
</evidence>
<accession>A0A1B0B1V7</accession>
<evidence type="ECO:0000256" key="3">
    <source>
        <dbReference type="ARBA" id="ARBA00061308"/>
    </source>
</evidence>
<sequence>MDLIPQQQTIEQWVDKCLVLLEDDYENVHPKVIAFMLNICSIMLQNEWLIITMREKRVTDRKSKHKNVCWFYVHGKEHIEIVVDAALSALSCFLEQAPKAKISISHNSQTMLLGTILTHLSDQLDEKHCYNKDYKLPFRLFALLAMHNERFTPSIKLGYIRILTSISHISLGFAYIRLQKSWLYLIKLCNCDHTLYVVRDARKLLCELLYKFLVKAKDENVVLEMLDEIIKPLHDNVYQEGSDRIMINVDDSETQHKVSSTLDLLSYIFEQTLEMEEKTNLARLCQRHHNIELAVWKLVEMTQDPGFLQKILHTVTSYNFAILVQDQWQPGRGCIESEKFSRFGVNFLNGMKFCISRQKLLNFVKLVEVNHKLWKKLASRAPTEIQIEHERVRFENLLITFYLMPLLFILRKRLFYDAELFEDYLIRLFKVNCEHTLRICYAFRDLIYTSGESSLSMVADMAYKSIHGILCMENMLEREQAVLVFQAMIYALKEFVDNSQAIQSGEMGVCLKLWLSTEYGIAIPHVLYATLIGLQTLIKRYRINWNESIDTTCIVNIVASVLENPNLTDNLAVQALKLIQLSIEYFLSPNMALLLDNLQGSGLLCLGPIIVKRLHDLSWEVRDSALELTTSIADISRCKFPAFQQFLHDFKLCSIVSDMLRNDSETYVRASALKCLSKMVVINVIWENNLNGHELIDYLFFILSNESEGLVRKESVKVLTVLYEHHKVPSKYLNPLYSVISYCILSDLDWEVKVEALHFWELEFQEQFTNQGMIDGTFPTVTFSKDNKKIVTLNEKEINLRIMKVFQELSQRGCLGVILKCLNEEYEKEVLKAAINMVHRLFEQLKNYDYESIIDDMDKNSQQNSNEYKSAVISESIPPLTLDIETSGLNNQQSEEIIEAILFSQDINLLAASYEKQLQLKNGDLPNIPPHSSIDEHLYKNYTNIGPKQFIDSIKQMDLNQMIKSHQNWFTEMESFSSLLDDILVMGDNSAMETEWQQLLPHLRHRYCCKMFGSLVITLSNRS</sequence>
<evidence type="ECO:0000313" key="5">
    <source>
        <dbReference type="Proteomes" id="UP000092460"/>
    </source>
</evidence>
<dbReference type="PANTHER" id="PTHR21331">
    <property type="entry name" value="BRCA1-ASSOCIATED ATM ACTIVATOR 1"/>
    <property type="match status" value="1"/>
</dbReference>
<dbReference type="SUPFAM" id="SSF48371">
    <property type="entry name" value="ARM repeat"/>
    <property type="match status" value="1"/>
</dbReference>
<dbReference type="InterPro" id="IPR016024">
    <property type="entry name" value="ARM-type_fold"/>
</dbReference>
<dbReference type="GO" id="GO:0005634">
    <property type="term" value="C:nucleus"/>
    <property type="evidence" value="ECO:0007669"/>
    <property type="project" value="TreeGrafter"/>
</dbReference>
<keyword evidence="2" id="KW-0963">Cytoplasm</keyword>
<dbReference type="EMBL" id="JXJN01007344">
    <property type="status" value="NOT_ANNOTATED_CDS"/>
    <property type="molecule type" value="Genomic_DNA"/>
</dbReference>
<dbReference type="VEuPathDB" id="VectorBase:GPPI016177"/>
<organism evidence="4 5">
    <name type="scientific">Glossina palpalis gambiensis</name>
    <dbReference type="NCBI Taxonomy" id="67801"/>
    <lineage>
        <taxon>Eukaryota</taxon>
        <taxon>Metazoa</taxon>
        <taxon>Ecdysozoa</taxon>
        <taxon>Arthropoda</taxon>
        <taxon>Hexapoda</taxon>
        <taxon>Insecta</taxon>
        <taxon>Pterygota</taxon>
        <taxon>Neoptera</taxon>
        <taxon>Endopterygota</taxon>
        <taxon>Diptera</taxon>
        <taxon>Brachycera</taxon>
        <taxon>Muscomorpha</taxon>
        <taxon>Hippoboscoidea</taxon>
        <taxon>Glossinidae</taxon>
        <taxon>Glossina</taxon>
    </lineage>
</organism>
<evidence type="ECO:0000256" key="1">
    <source>
        <dbReference type="ARBA" id="ARBA00004496"/>
    </source>
</evidence>
<dbReference type="InterPro" id="IPR011989">
    <property type="entry name" value="ARM-like"/>
</dbReference>
<dbReference type="Proteomes" id="UP000092460">
    <property type="component" value="Unassembled WGS sequence"/>
</dbReference>
<dbReference type="InterPro" id="IPR038904">
    <property type="entry name" value="BRAT1"/>
</dbReference>
<keyword evidence="5" id="KW-1185">Reference proteome</keyword>
<dbReference type="GO" id="GO:0006974">
    <property type="term" value="P:DNA damage response"/>
    <property type="evidence" value="ECO:0007669"/>
    <property type="project" value="InterPro"/>
</dbReference>